<evidence type="ECO:0000313" key="3">
    <source>
        <dbReference type="EMBL" id="MFK4000679.1"/>
    </source>
</evidence>
<comment type="caution">
    <text evidence="3">The sequence shown here is derived from an EMBL/GenBank/DDBJ whole genome shotgun (WGS) entry which is preliminary data.</text>
</comment>
<dbReference type="Pfam" id="PF00534">
    <property type="entry name" value="Glycos_transf_1"/>
    <property type="match status" value="1"/>
</dbReference>
<evidence type="ECO:0000259" key="1">
    <source>
        <dbReference type="Pfam" id="PF00534"/>
    </source>
</evidence>
<accession>A0ABW8LAG2</accession>
<gene>
    <name evidence="3" type="ORF">ACI2I3_04925</name>
</gene>
<evidence type="ECO:0000313" key="4">
    <source>
        <dbReference type="Proteomes" id="UP001620234"/>
    </source>
</evidence>
<dbReference type="EMBL" id="JBJDPD010000005">
    <property type="protein sequence ID" value="MFK4000679.1"/>
    <property type="molecule type" value="Genomic_DNA"/>
</dbReference>
<dbReference type="GO" id="GO:0016757">
    <property type="term" value="F:glycosyltransferase activity"/>
    <property type="evidence" value="ECO:0007669"/>
    <property type="project" value="UniProtKB-KW"/>
</dbReference>
<dbReference type="Gene3D" id="3.40.50.2000">
    <property type="entry name" value="Glycogen Phosphorylase B"/>
    <property type="match status" value="2"/>
</dbReference>
<dbReference type="SUPFAM" id="SSF53756">
    <property type="entry name" value="UDP-Glycosyltransferase/glycogen phosphorylase"/>
    <property type="match status" value="1"/>
</dbReference>
<keyword evidence="4" id="KW-1185">Reference proteome</keyword>
<dbReference type="RefSeq" id="WP_404671971.1">
    <property type="nucleotide sequence ID" value="NZ_JBJDPD010000005.1"/>
</dbReference>
<feature type="domain" description="Glycosyl transferase family 1" evidence="1">
    <location>
        <begin position="180"/>
        <end position="338"/>
    </location>
</feature>
<evidence type="ECO:0000259" key="2">
    <source>
        <dbReference type="Pfam" id="PF13439"/>
    </source>
</evidence>
<dbReference type="PANTHER" id="PTHR12526">
    <property type="entry name" value="GLYCOSYLTRANSFERASE"/>
    <property type="match status" value="1"/>
</dbReference>
<organism evidence="3 4">
    <name type="scientific">Psychrobacter namhaensis</name>
    <dbReference type="NCBI Taxonomy" id="292734"/>
    <lineage>
        <taxon>Bacteria</taxon>
        <taxon>Pseudomonadati</taxon>
        <taxon>Pseudomonadota</taxon>
        <taxon>Gammaproteobacteria</taxon>
        <taxon>Moraxellales</taxon>
        <taxon>Moraxellaceae</taxon>
        <taxon>Psychrobacter</taxon>
    </lineage>
</organism>
<dbReference type="InterPro" id="IPR028098">
    <property type="entry name" value="Glyco_trans_4-like_N"/>
</dbReference>
<dbReference type="EC" id="2.4.-.-" evidence="3"/>
<proteinExistence type="predicted"/>
<name>A0ABW8LAG2_9GAMM</name>
<dbReference type="Proteomes" id="UP001620234">
    <property type="component" value="Unassembled WGS sequence"/>
</dbReference>
<dbReference type="Pfam" id="PF13439">
    <property type="entry name" value="Glyco_transf_4"/>
    <property type="match status" value="1"/>
</dbReference>
<keyword evidence="3" id="KW-0328">Glycosyltransferase</keyword>
<feature type="domain" description="Glycosyltransferase subfamily 4-like N-terminal" evidence="2">
    <location>
        <begin position="13"/>
        <end position="168"/>
    </location>
</feature>
<dbReference type="PANTHER" id="PTHR12526:SF630">
    <property type="entry name" value="GLYCOSYLTRANSFERASE"/>
    <property type="match status" value="1"/>
</dbReference>
<reference evidence="3 4" key="1">
    <citation type="submission" date="2024-11" db="EMBL/GenBank/DDBJ databases">
        <title>The Natural Products Discovery Center: Release of the First 8490 Sequenced Strains for Exploring Actinobacteria Biosynthetic Diversity.</title>
        <authorList>
            <person name="Kalkreuter E."/>
            <person name="Kautsar S.A."/>
            <person name="Yang D."/>
            <person name="Bader C.D."/>
            <person name="Teijaro C.N."/>
            <person name="Fluegel L."/>
            <person name="Davis C.M."/>
            <person name="Simpson J.R."/>
            <person name="Lauterbach L."/>
            <person name="Steele A.D."/>
            <person name="Gui C."/>
            <person name="Meng S."/>
            <person name="Li G."/>
            <person name="Viehrig K."/>
            <person name="Ye F."/>
            <person name="Su P."/>
            <person name="Kiefer A.F."/>
            <person name="Nichols A."/>
            <person name="Cepeda A.J."/>
            <person name="Yan W."/>
            <person name="Fan B."/>
            <person name="Jiang Y."/>
            <person name="Adhikari A."/>
            <person name="Zheng C.-J."/>
            <person name="Schuster L."/>
            <person name="Cowan T.M."/>
            <person name="Smanski M.J."/>
            <person name="Chevrette M.G."/>
            <person name="De Carvalho L.P.S."/>
            <person name="Shen B."/>
        </authorList>
    </citation>
    <scope>NUCLEOTIDE SEQUENCE [LARGE SCALE GENOMIC DNA]</scope>
    <source>
        <strain evidence="3 4">NPDC077433</strain>
    </source>
</reference>
<sequence>MNILHIISSPASGGAEVYVKDLAKYLANQGHNMHVAFLSSATDAGRDIKYETSFLEDLETFGVQTYVIGNETRKKPWLGVLRVRAYIKENDIEVCHTHLAYGIVFSALSPVPVVYTHHNITQRWGKTTYKMFNMLVSEYVGISNICATALSKYTGKKVSTIFNAVSLDKFEGYARTRKLSDTNVINIAMVGALHPQKNYLNMFNALSLLDKEIRDQITVLIAGEGEKRYKHELLSYIEKHKLQNTVRFIGVTNNIPQFLYDADLFVMSSDWEGLPIALTEAAISGLPCIVTDVGGCSEIIDRSKNGIVVPLSNPQALASEISKVVISKSLIEQWSQNALDNAEQYSISRAADLHISLYDSILSKKSI</sequence>
<dbReference type="InterPro" id="IPR001296">
    <property type="entry name" value="Glyco_trans_1"/>
</dbReference>
<keyword evidence="3" id="KW-0808">Transferase</keyword>
<protein>
    <submittedName>
        <fullName evidence="3">Glycosyltransferase</fullName>
        <ecNumber evidence="3">2.4.-.-</ecNumber>
    </submittedName>
</protein>